<accession>A0A820AC92</accession>
<evidence type="ECO:0000313" key="2">
    <source>
        <dbReference type="Proteomes" id="UP000663874"/>
    </source>
</evidence>
<evidence type="ECO:0000313" key="1">
    <source>
        <dbReference type="EMBL" id="CAF4175759.1"/>
    </source>
</evidence>
<feature type="non-terminal residue" evidence="1">
    <location>
        <position position="1"/>
    </location>
</feature>
<reference evidence="1" key="1">
    <citation type="submission" date="2021-02" db="EMBL/GenBank/DDBJ databases">
        <authorList>
            <person name="Nowell W R."/>
        </authorList>
    </citation>
    <scope>NUCLEOTIDE SEQUENCE</scope>
</reference>
<gene>
    <name evidence="1" type="ORF">FNK824_LOCUS34937</name>
</gene>
<proteinExistence type="predicted"/>
<dbReference type="Proteomes" id="UP000663874">
    <property type="component" value="Unassembled WGS sequence"/>
</dbReference>
<sequence length="49" mass="5818">FHSTTYQNVGINLKYKRLFLLCRFNSTIYRNSDSTTDRNVSSIEQLLQM</sequence>
<dbReference type="AlphaFoldDB" id="A0A820AC92"/>
<dbReference type="EMBL" id="CAJOBE010014245">
    <property type="protein sequence ID" value="CAF4175759.1"/>
    <property type="molecule type" value="Genomic_DNA"/>
</dbReference>
<organism evidence="1 2">
    <name type="scientific">Rotaria sordida</name>
    <dbReference type="NCBI Taxonomy" id="392033"/>
    <lineage>
        <taxon>Eukaryota</taxon>
        <taxon>Metazoa</taxon>
        <taxon>Spiralia</taxon>
        <taxon>Gnathifera</taxon>
        <taxon>Rotifera</taxon>
        <taxon>Eurotatoria</taxon>
        <taxon>Bdelloidea</taxon>
        <taxon>Philodinida</taxon>
        <taxon>Philodinidae</taxon>
        <taxon>Rotaria</taxon>
    </lineage>
</organism>
<comment type="caution">
    <text evidence="1">The sequence shown here is derived from an EMBL/GenBank/DDBJ whole genome shotgun (WGS) entry which is preliminary data.</text>
</comment>
<name>A0A820AC92_9BILA</name>
<protein>
    <submittedName>
        <fullName evidence="1">Uncharacterized protein</fullName>
    </submittedName>
</protein>